<dbReference type="Pfam" id="PF00582">
    <property type="entry name" value="Usp"/>
    <property type="match status" value="1"/>
</dbReference>
<comment type="subcellular location">
    <subcellularLocation>
        <location evidence="2">Cytoplasm</location>
    </subcellularLocation>
</comment>
<dbReference type="eggNOG" id="COG0589">
    <property type="taxonomic scope" value="Bacteria"/>
</dbReference>
<dbReference type="GeneID" id="48544415"/>
<sequence>MKTIVLPIDFSERSEFLIDEAVKFAKEVNAKISLIHVAPLDIGFAIGDMGFQYFPEVEKSEIKEELLQLSRLEQRVTSQNIQCDHLLKQGDAASIILEYAEEKNADYLVIGSHGRSGMYDVFIGSLTKSITKKSTIPVLVVPIQQ</sequence>
<evidence type="ECO:0000313" key="5">
    <source>
        <dbReference type="EMBL" id="OOH97911.1"/>
    </source>
</evidence>
<name>A0A1V3U597_ELIME</name>
<dbReference type="STRING" id="238.BBD35_02920"/>
<dbReference type="GO" id="GO:0005737">
    <property type="term" value="C:cytoplasm"/>
    <property type="evidence" value="ECO:0007669"/>
    <property type="project" value="UniProtKB-SubCell"/>
</dbReference>
<dbReference type="InterPro" id="IPR006016">
    <property type="entry name" value="UspA"/>
</dbReference>
<evidence type="ECO:0000313" key="6">
    <source>
        <dbReference type="Proteomes" id="UP000188947"/>
    </source>
</evidence>
<keyword evidence="6" id="KW-1185">Reference proteome</keyword>
<feature type="domain" description="UspA" evidence="4">
    <location>
        <begin position="1"/>
        <end position="142"/>
    </location>
</feature>
<proteinExistence type="inferred from homology"/>
<dbReference type="PANTHER" id="PTHR46268:SF15">
    <property type="entry name" value="UNIVERSAL STRESS PROTEIN HP_0031"/>
    <property type="match status" value="1"/>
</dbReference>
<dbReference type="PANTHER" id="PTHR46268">
    <property type="entry name" value="STRESS RESPONSE PROTEIN NHAX"/>
    <property type="match status" value="1"/>
</dbReference>
<organism evidence="5 6">
    <name type="scientific">Elizabethkingia meningoseptica</name>
    <name type="common">Chryseobacterium meningosepticum</name>
    <dbReference type="NCBI Taxonomy" id="238"/>
    <lineage>
        <taxon>Bacteria</taxon>
        <taxon>Pseudomonadati</taxon>
        <taxon>Bacteroidota</taxon>
        <taxon>Flavobacteriia</taxon>
        <taxon>Flavobacteriales</taxon>
        <taxon>Weeksellaceae</taxon>
        <taxon>Elizabethkingia</taxon>
    </lineage>
</organism>
<dbReference type="InterPro" id="IPR014729">
    <property type="entry name" value="Rossmann-like_a/b/a_fold"/>
</dbReference>
<dbReference type="KEGG" id="emg:BBD33_01105"/>
<dbReference type="InterPro" id="IPR006015">
    <property type="entry name" value="Universal_stress_UspA"/>
</dbReference>
<evidence type="ECO:0000256" key="3">
    <source>
        <dbReference type="SAM" id="Coils"/>
    </source>
</evidence>
<dbReference type="AlphaFoldDB" id="A0A1V3U597"/>
<reference evidence="5 6" key="1">
    <citation type="submission" date="2016-11" db="EMBL/GenBank/DDBJ databases">
        <title>Genome sequence and comparative genomic analysis of clinical strain Elizabethkingia meningoseptica 61421 PRCM.</title>
        <authorList>
            <person name="Wang M."/>
            <person name="Hu S."/>
            <person name="Cao L."/>
            <person name="Jiang T."/>
            <person name="Zhou Y."/>
            <person name="Ming D."/>
        </authorList>
    </citation>
    <scope>NUCLEOTIDE SEQUENCE [LARGE SCALE GENOMIC DNA]</scope>
    <source>
        <strain evidence="5 6">61421 PRCM</strain>
    </source>
</reference>
<dbReference type="Proteomes" id="UP000188947">
    <property type="component" value="Unassembled WGS sequence"/>
</dbReference>
<gene>
    <name evidence="5" type="ORF">BMF97_01190</name>
</gene>
<keyword evidence="3" id="KW-0175">Coiled coil</keyword>
<keyword evidence="2" id="KW-0963">Cytoplasm</keyword>
<protein>
    <recommendedName>
        <fullName evidence="2">Universal stress protein</fullName>
    </recommendedName>
</protein>
<dbReference type="Gene3D" id="3.40.50.620">
    <property type="entry name" value="HUPs"/>
    <property type="match status" value="1"/>
</dbReference>
<evidence type="ECO:0000256" key="2">
    <source>
        <dbReference type="PIRNR" id="PIRNR006276"/>
    </source>
</evidence>
<dbReference type="PRINTS" id="PR01438">
    <property type="entry name" value="UNVRSLSTRESS"/>
</dbReference>
<evidence type="ECO:0000256" key="1">
    <source>
        <dbReference type="ARBA" id="ARBA00008791"/>
    </source>
</evidence>
<accession>A0A1V3U597</accession>
<dbReference type="EMBL" id="MPOG01000001">
    <property type="protein sequence ID" value="OOH97911.1"/>
    <property type="molecule type" value="Genomic_DNA"/>
</dbReference>
<dbReference type="CDD" id="cd00293">
    <property type="entry name" value="USP-like"/>
    <property type="match status" value="1"/>
</dbReference>
<dbReference type="OrthoDB" id="9788959at2"/>
<comment type="caution">
    <text evidence="5">The sequence shown here is derived from an EMBL/GenBank/DDBJ whole genome shotgun (WGS) entry which is preliminary data.</text>
</comment>
<dbReference type="PIRSF" id="PIRSF006276">
    <property type="entry name" value="UspA"/>
    <property type="match status" value="1"/>
</dbReference>
<feature type="coiled-coil region" evidence="3">
    <location>
        <begin position="62"/>
        <end position="89"/>
    </location>
</feature>
<comment type="similarity">
    <text evidence="1 2">Belongs to the universal stress protein A family.</text>
</comment>
<dbReference type="SUPFAM" id="SSF52402">
    <property type="entry name" value="Adenine nucleotide alpha hydrolases-like"/>
    <property type="match status" value="1"/>
</dbReference>
<dbReference type="RefSeq" id="WP_016199297.1">
    <property type="nucleotide sequence ID" value="NZ_CP014338.1"/>
</dbReference>
<evidence type="ECO:0000259" key="4">
    <source>
        <dbReference type="Pfam" id="PF00582"/>
    </source>
</evidence>